<dbReference type="InterPro" id="IPR006094">
    <property type="entry name" value="Oxid_FAD_bind_N"/>
</dbReference>
<keyword evidence="1" id="KW-0274">FAD</keyword>
<dbReference type="InterPro" id="IPR010031">
    <property type="entry name" value="FAD_lactone_oxidase-like"/>
</dbReference>
<dbReference type="InterPro" id="IPR016169">
    <property type="entry name" value="FAD-bd_PCMH_sub2"/>
</dbReference>
<proteinExistence type="predicted"/>
<dbReference type="GO" id="GO:0016899">
    <property type="term" value="F:oxidoreductase activity, acting on the CH-OH group of donors, oxygen as acceptor"/>
    <property type="evidence" value="ECO:0007669"/>
    <property type="project" value="InterPro"/>
</dbReference>
<dbReference type="PANTHER" id="PTHR43762">
    <property type="entry name" value="L-GULONOLACTONE OXIDASE"/>
    <property type="match status" value="1"/>
</dbReference>
<evidence type="ECO:0000313" key="5">
    <source>
        <dbReference type="Proteomes" id="UP000183107"/>
    </source>
</evidence>
<feature type="region of interest" description="Disordered" evidence="2">
    <location>
        <begin position="1"/>
        <end position="24"/>
    </location>
</feature>
<name>A0A1I4YI33_9PROT</name>
<reference evidence="5" key="1">
    <citation type="submission" date="2016-10" db="EMBL/GenBank/DDBJ databases">
        <authorList>
            <person name="Varghese N."/>
        </authorList>
    </citation>
    <scope>NUCLEOTIDE SEQUENCE [LARGE SCALE GENOMIC DNA]</scope>
    <source>
        <strain evidence="5">Nsp8</strain>
    </source>
</reference>
<dbReference type="Pfam" id="PF01565">
    <property type="entry name" value="FAD_binding_4"/>
    <property type="match status" value="1"/>
</dbReference>
<dbReference type="Gene3D" id="3.30.465.10">
    <property type="match status" value="1"/>
</dbReference>
<dbReference type="PANTHER" id="PTHR43762:SF1">
    <property type="entry name" value="D-ARABINONO-1,4-LACTONE OXIDASE"/>
    <property type="match status" value="1"/>
</dbReference>
<feature type="domain" description="FAD linked oxidase N-terminal" evidence="3">
    <location>
        <begin position="53"/>
        <end position="183"/>
    </location>
</feature>
<accession>A0A1I4YI33</accession>
<dbReference type="GO" id="GO:0050660">
    <property type="term" value="F:flavin adenine dinucleotide binding"/>
    <property type="evidence" value="ECO:0007669"/>
    <property type="project" value="InterPro"/>
</dbReference>
<dbReference type="Proteomes" id="UP000183107">
    <property type="component" value="Unassembled WGS sequence"/>
</dbReference>
<keyword evidence="1" id="KW-0285">Flavoprotein</keyword>
<protein>
    <submittedName>
        <fullName evidence="4">FAD binding domain-containing protein</fullName>
    </submittedName>
</protein>
<keyword evidence="5" id="KW-1185">Reference proteome</keyword>
<dbReference type="STRING" id="1266925.GCA_000619905_00106"/>
<evidence type="ECO:0000259" key="3">
    <source>
        <dbReference type="Pfam" id="PF01565"/>
    </source>
</evidence>
<dbReference type="GO" id="GO:0080049">
    <property type="term" value="F:L-gulono-1,4-lactone dehydrogenase activity"/>
    <property type="evidence" value="ECO:0007669"/>
    <property type="project" value="TreeGrafter"/>
</dbReference>
<organism evidence="4 5">
    <name type="scientific">Nitrosospira briensis</name>
    <dbReference type="NCBI Taxonomy" id="35799"/>
    <lineage>
        <taxon>Bacteria</taxon>
        <taxon>Pseudomonadati</taxon>
        <taxon>Pseudomonadota</taxon>
        <taxon>Betaproteobacteria</taxon>
        <taxon>Nitrosomonadales</taxon>
        <taxon>Nitrosomonadaceae</taxon>
        <taxon>Nitrosospira</taxon>
    </lineage>
</organism>
<evidence type="ECO:0000256" key="1">
    <source>
        <dbReference type="ARBA" id="ARBA00022827"/>
    </source>
</evidence>
<dbReference type="SUPFAM" id="SSF56176">
    <property type="entry name" value="FAD-binding/transporter-associated domain-like"/>
    <property type="match status" value="1"/>
</dbReference>
<dbReference type="AlphaFoldDB" id="A0A1I4YI33"/>
<gene>
    <name evidence="4" type="ORF">SAMN05216386_0711</name>
</gene>
<dbReference type="EMBL" id="FOVJ01000001">
    <property type="protein sequence ID" value="SFN37682.1"/>
    <property type="molecule type" value="Genomic_DNA"/>
</dbReference>
<dbReference type="InterPro" id="IPR036318">
    <property type="entry name" value="FAD-bd_PCMH-like_sf"/>
</dbReference>
<evidence type="ECO:0000256" key="2">
    <source>
        <dbReference type="SAM" id="MobiDB-lite"/>
    </source>
</evidence>
<dbReference type="RefSeq" id="WP_074794688.1">
    <property type="nucleotide sequence ID" value="NZ_FOVJ01000001.1"/>
</dbReference>
<evidence type="ECO:0000313" key="4">
    <source>
        <dbReference type="EMBL" id="SFN37682.1"/>
    </source>
</evidence>
<sequence>MPNGTSPSERSFFRPKTMETGRHESYEQAVEGEYVFRIDRGGQSPFDTYNEATKELQGIIRACLEDNKSSRAHGSLWSLSTVAVTNGRLIDNTALRLAFEVPSAIADPAYAGDTAKLRFVECGNSVAALNDYLFANGLSIKGCGSNNGQTIAGALSTGTHGGAYRFGAMQEMVVGLHLVTGPDRHVYLERKSAPVMLPAFAQSIGAEFIQDDTLFNAALVSLGSFGIIHGIMIETRNLFALNAVRFRHPYNDRLKAAIAACDPTMIPLPAEAEAIPRNNPYHFEIFFNPNEGTPPSDAIVLVMYEADYDPATYVAPAWNAGEPGLGASGLDIMGALVGRIPSPLNKLAVPLLNTQVNQEFSPYFKKAIIRDLFRGEKTLGRTLACGVGMPLARAIEAMEIAFKIYEDASVVLPLILSHRFVKGTKALLGFTRFETTAVLEMDAVNTPETRAFFNKVWEALDAAGIPFTLHWGKYSAFLTPDRVRDRYGDSTVDQWLASRERLLENVAVRQIFNNEFTARVGLAN</sequence>